<dbReference type="PANTHER" id="PTHR41317">
    <property type="entry name" value="PD-(D_E)XK NUCLEASE FAMILY TRANSPOSASE"/>
    <property type="match status" value="1"/>
</dbReference>
<organism evidence="1 2">
    <name type="scientific">Clostridium aceticum</name>
    <dbReference type="NCBI Taxonomy" id="84022"/>
    <lineage>
        <taxon>Bacteria</taxon>
        <taxon>Bacillati</taxon>
        <taxon>Bacillota</taxon>
        <taxon>Clostridia</taxon>
        <taxon>Eubacteriales</taxon>
        <taxon>Clostridiaceae</taxon>
        <taxon>Clostridium</taxon>
    </lineage>
</organism>
<dbReference type="KEGG" id="cace:CACET_c02670"/>
<evidence type="ECO:0000313" key="2">
    <source>
        <dbReference type="Proteomes" id="UP000035704"/>
    </source>
</evidence>
<name>A0A0D8I6W9_9CLOT</name>
<dbReference type="NCBIfam" id="TIGR01784">
    <property type="entry name" value="T_den_put_tspse"/>
    <property type="match status" value="1"/>
</dbReference>
<dbReference type="RefSeq" id="WP_044826106.1">
    <property type="nucleotide sequence ID" value="NZ_CP009687.1"/>
</dbReference>
<dbReference type="AlphaFoldDB" id="A0A0D8I6W9"/>
<dbReference type="InterPro" id="IPR010106">
    <property type="entry name" value="RpnA"/>
</dbReference>
<dbReference type="Pfam" id="PF12784">
    <property type="entry name" value="PDDEXK_2"/>
    <property type="match status" value="1"/>
</dbReference>
<dbReference type="PATRIC" id="fig|84022.5.peg.2015"/>
<gene>
    <name evidence="1" type="ORF">CACET_c02670</name>
</gene>
<dbReference type="Proteomes" id="UP000035704">
    <property type="component" value="Chromosome"/>
</dbReference>
<accession>A0A0D8I6W9</accession>
<evidence type="ECO:0000313" key="1">
    <source>
        <dbReference type="EMBL" id="AKL93783.1"/>
    </source>
</evidence>
<reference evidence="1 2" key="1">
    <citation type="submission" date="2014-10" db="EMBL/GenBank/DDBJ databases">
        <title>Genome sequence of Clostridium aceticum DSM 1496.</title>
        <authorList>
            <person name="Poehlein A."/>
            <person name="Schiel-Bengelsdorf B."/>
            <person name="Gottschalk G."/>
            <person name="Duerre P."/>
            <person name="Daniel R."/>
        </authorList>
    </citation>
    <scope>NUCLEOTIDE SEQUENCE [LARGE SCALE GENOMIC DNA]</scope>
    <source>
        <strain evidence="1 2">DSM 1496</strain>
    </source>
</reference>
<dbReference type="STRING" id="84022.CACET_c02670"/>
<dbReference type="OrthoDB" id="2973070at2"/>
<dbReference type="EMBL" id="CP009687">
    <property type="protein sequence ID" value="AKL93783.1"/>
    <property type="molecule type" value="Genomic_DNA"/>
</dbReference>
<proteinExistence type="predicted"/>
<sequence length="297" mass="34855">MKLLNPMNDFVFKALFGREDQTSKQLLIDLLNDTLRAKGEDLIRSVKYLNPFNYKEHEFDKLSVLDIKAETEKGERVNIEIQVKPEISYRKRSLYYWAKTYAETIGEAEPYEELKKTIVINIMDYDAIKESKKLHTHFKLLEREEHFTLTEDLQIHYLEVTKLEKEIEVLEGVELWMAFLKEAGKVGNEERIERLKRRSENMSKAIESLETVSADEKMLEAYRAREKARRDEISKIAYAKKQGIEQGIEQGEKRAKIETAEKAFKNGADLDFVAEITDLPLEELKEIEKRVQSERSQ</sequence>
<protein>
    <submittedName>
        <fullName evidence="1">Uncharacterized protein</fullName>
    </submittedName>
</protein>
<keyword evidence="2" id="KW-1185">Reference proteome</keyword>
<dbReference type="PANTHER" id="PTHR41317:SF1">
    <property type="entry name" value="PD-(D_E)XK NUCLEASE FAMILY TRANSPOSASE"/>
    <property type="match status" value="1"/>
</dbReference>